<dbReference type="Pfam" id="PF26289">
    <property type="entry name" value="PH_38"/>
    <property type="match status" value="1"/>
</dbReference>
<proteinExistence type="predicted"/>
<sequence length="289" mass="30762">MFVSSAITPAGFPTSRVPLGNAQCYHSTGGADVIGGSSCSADLNGESYSLTSLFCLRADSRRQHQGASYAHQWLPLSVPSTDISILSLAPGAAGLVRVLYSIADAEHYVPQRVFFCGDGTLAQSVVVLALKYAATSLLGSHPGNSAFCLSLSARHRRYFSYPPTHRTRHVGAADAPAILPLLPVIANPHAFLQHSVQMSPPCSSPECGTGADKVATYVLITVTEEFVVMVPAARFMQCMEEASLLQQDRPPGGSAGVEHCCSGAALMYVGVRSFEQAQHFFDKDHCRGM</sequence>
<accession>A0AAW2ZZQ8</accession>
<dbReference type="InterPro" id="IPR058803">
    <property type="entry name" value="PH_38"/>
</dbReference>
<evidence type="ECO:0000313" key="3">
    <source>
        <dbReference type="Proteomes" id="UP001482455"/>
    </source>
</evidence>
<dbReference type="EMBL" id="JBAMZL010000036">
    <property type="protein sequence ID" value="KAL0495000.1"/>
    <property type="molecule type" value="Genomic_DNA"/>
</dbReference>
<feature type="domain" description="Kinetoplastid PH-like" evidence="1">
    <location>
        <begin position="184"/>
        <end position="289"/>
    </location>
</feature>
<gene>
    <name evidence="2" type="ORF">Q4I30_007584</name>
</gene>
<name>A0AAW2ZZQ8_9TRYP</name>
<keyword evidence="3" id="KW-1185">Reference proteome</keyword>
<reference evidence="2 3" key="1">
    <citation type="submission" date="2024-02" db="EMBL/GenBank/DDBJ databases">
        <title>FIRST GENOME SEQUENCES OF Leishmania (Viannia) shawi, Leishmania (Viannia) lindenbergi AND Leishmania (Viannia) utingensis.</title>
        <authorList>
            <person name="Resadore F."/>
            <person name="Custodio M.G.F."/>
            <person name="Boite M.C."/>
            <person name="Cupolillo E."/>
            <person name="Ferreira G.E.M."/>
        </authorList>
    </citation>
    <scope>NUCLEOTIDE SEQUENCE [LARGE SCALE GENOMIC DNA]</scope>
    <source>
        <strain evidence="2 3">ITUB/BR/1977/M4964</strain>
    </source>
</reference>
<evidence type="ECO:0000259" key="1">
    <source>
        <dbReference type="Pfam" id="PF26289"/>
    </source>
</evidence>
<dbReference type="Proteomes" id="UP001482455">
    <property type="component" value="Unassembled WGS sequence"/>
</dbReference>
<organism evidence="2 3">
    <name type="scientific">Leishmania utingensis</name>
    <dbReference type="NCBI Taxonomy" id="653362"/>
    <lineage>
        <taxon>Eukaryota</taxon>
        <taxon>Discoba</taxon>
        <taxon>Euglenozoa</taxon>
        <taxon>Kinetoplastea</taxon>
        <taxon>Metakinetoplastina</taxon>
        <taxon>Trypanosomatida</taxon>
        <taxon>Trypanosomatidae</taxon>
        <taxon>Leishmaniinae</taxon>
        <taxon>Leishmania</taxon>
    </lineage>
</organism>
<protein>
    <recommendedName>
        <fullName evidence="1">Kinetoplastid PH-like domain-containing protein</fullName>
    </recommendedName>
</protein>
<comment type="caution">
    <text evidence="2">The sequence shown here is derived from an EMBL/GenBank/DDBJ whole genome shotgun (WGS) entry which is preliminary data.</text>
</comment>
<dbReference type="AlphaFoldDB" id="A0AAW2ZZQ8"/>
<evidence type="ECO:0000313" key="2">
    <source>
        <dbReference type="EMBL" id="KAL0495000.1"/>
    </source>
</evidence>